<dbReference type="InterPro" id="IPR000847">
    <property type="entry name" value="LysR_HTH_N"/>
</dbReference>
<evidence type="ECO:0000256" key="1">
    <source>
        <dbReference type="ARBA" id="ARBA00009437"/>
    </source>
</evidence>
<dbReference type="AlphaFoldDB" id="A0AAP9EPC0"/>
<dbReference type="Proteomes" id="UP000323560">
    <property type="component" value="Chromosome"/>
</dbReference>
<keyword evidence="4" id="KW-0804">Transcription</keyword>
<comment type="similarity">
    <text evidence="1">Belongs to the LysR transcriptional regulatory family.</text>
</comment>
<dbReference type="SUPFAM" id="SSF46785">
    <property type="entry name" value="Winged helix' DNA-binding domain"/>
    <property type="match status" value="1"/>
</dbReference>
<dbReference type="RefSeq" id="WP_148619200.1">
    <property type="nucleotide sequence ID" value="NZ_CP043043.1"/>
</dbReference>
<evidence type="ECO:0000256" key="4">
    <source>
        <dbReference type="ARBA" id="ARBA00023163"/>
    </source>
</evidence>
<dbReference type="InterPro" id="IPR036390">
    <property type="entry name" value="WH_DNA-bd_sf"/>
</dbReference>
<evidence type="ECO:0000256" key="3">
    <source>
        <dbReference type="ARBA" id="ARBA00023125"/>
    </source>
</evidence>
<gene>
    <name evidence="6" type="ORF">FXF46_00620</name>
</gene>
<dbReference type="GO" id="GO:0003677">
    <property type="term" value="F:DNA binding"/>
    <property type="evidence" value="ECO:0007669"/>
    <property type="project" value="UniProtKB-KW"/>
</dbReference>
<evidence type="ECO:0000259" key="5">
    <source>
        <dbReference type="PROSITE" id="PS50931"/>
    </source>
</evidence>
<dbReference type="Pfam" id="PF00126">
    <property type="entry name" value="HTH_1"/>
    <property type="match status" value="1"/>
</dbReference>
<keyword evidence="2" id="KW-0805">Transcription regulation</keyword>
<sequence length="145" mass="15743">MSRSAWNISLPLCALPSEFRNGDTIISYFTIRIIGLPPICLRSFLNVCDTGGFTETARHLNAIQSTISGHIKRLKKQTGHRFMEHDGGGSVALTLQGRELVGYAREILRLDQEVRLRPAIPSLASHSTKCTAGAVLLVPSGSNAT</sequence>
<dbReference type="InterPro" id="IPR036388">
    <property type="entry name" value="WH-like_DNA-bd_sf"/>
</dbReference>
<dbReference type="PROSITE" id="PS50931">
    <property type="entry name" value="HTH_LYSR"/>
    <property type="match status" value="1"/>
</dbReference>
<evidence type="ECO:0000313" key="7">
    <source>
        <dbReference type="Proteomes" id="UP000323560"/>
    </source>
</evidence>
<dbReference type="KEGG" id="gti:FXF46_00620"/>
<evidence type="ECO:0000313" key="6">
    <source>
        <dbReference type="EMBL" id="QEH94931.1"/>
    </source>
</evidence>
<dbReference type="Gene3D" id="1.10.10.10">
    <property type="entry name" value="Winged helix-like DNA-binding domain superfamily/Winged helix DNA-binding domain"/>
    <property type="match status" value="1"/>
</dbReference>
<organism evidence="6 7">
    <name type="scientific">Gluconobacter thailandicus</name>
    <dbReference type="NCBI Taxonomy" id="257438"/>
    <lineage>
        <taxon>Bacteria</taxon>
        <taxon>Pseudomonadati</taxon>
        <taxon>Pseudomonadota</taxon>
        <taxon>Alphaproteobacteria</taxon>
        <taxon>Acetobacterales</taxon>
        <taxon>Acetobacteraceae</taxon>
        <taxon>Gluconobacter</taxon>
    </lineage>
</organism>
<proteinExistence type="inferred from homology"/>
<accession>A0AAP9EPC0</accession>
<keyword evidence="3" id="KW-0238">DNA-binding</keyword>
<dbReference type="GO" id="GO:0003700">
    <property type="term" value="F:DNA-binding transcription factor activity"/>
    <property type="evidence" value="ECO:0007669"/>
    <property type="project" value="InterPro"/>
</dbReference>
<dbReference type="PANTHER" id="PTHR30579:SF7">
    <property type="entry name" value="HTH-TYPE TRANSCRIPTIONAL REGULATOR LRHA-RELATED"/>
    <property type="match status" value="1"/>
</dbReference>
<feature type="domain" description="HTH lysR-type" evidence="5">
    <location>
        <begin position="36"/>
        <end position="94"/>
    </location>
</feature>
<protein>
    <submittedName>
        <fullName evidence="6">LysR family transcriptional regulator</fullName>
    </submittedName>
</protein>
<dbReference type="EMBL" id="CP043043">
    <property type="protein sequence ID" value="QEH94931.1"/>
    <property type="molecule type" value="Genomic_DNA"/>
</dbReference>
<evidence type="ECO:0000256" key="2">
    <source>
        <dbReference type="ARBA" id="ARBA00023015"/>
    </source>
</evidence>
<name>A0AAP9EPC0_GLUTH</name>
<dbReference type="PANTHER" id="PTHR30579">
    <property type="entry name" value="TRANSCRIPTIONAL REGULATOR"/>
    <property type="match status" value="1"/>
</dbReference>
<dbReference type="InterPro" id="IPR050176">
    <property type="entry name" value="LTTR"/>
</dbReference>
<reference evidence="6 7" key="1">
    <citation type="submission" date="2019-08" db="EMBL/GenBank/DDBJ databases">
        <title>Gluconobacter frateurii HD924 genome.</title>
        <authorList>
            <person name="Liu Y."/>
            <person name="Zhang P."/>
        </authorList>
    </citation>
    <scope>NUCLEOTIDE SEQUENCE [LARGE SCALE GENOMIC DNA]</scope>
    <source>
        <strain evidence="6 7">HD924</strain>
    </source>
</reference>